<evidence type="ECO:0000313" key="16">
    <source>
        <dbReference type="EMBL" id="CAD8674040.1"/>
    </source>
</evidence>
<dbReference type="FunFam" id="3.40.532.10:FF:000003">
    <property type="entry name" value="Ubiquitin carboxyl-terminal hydrolase"/>
    <property type="match status" value="1"/>
</dbReference>
<evidence type="ECO:0000256" key="6">
    <source>
        <dbReference type="ARBA" id="ARBA00022801"/>
    </source>
</evidence>
<feature type="region of interest" description="Disordered" evidence="14">
    <location>
        <begin position="249"/>
        <end position="270"/>
    </location>
</feature>
<evidence type="ECO:0000256" key="4">
    <source>
        <dbReference type="ARBA" id="ARBA00022670"/>
    </source>
</evidence>
<dbReference type="PRINTS" id="PR00707">
    <property type="entry name" value="UBCTHYDRLASE"/>
</dbReference>
<feature type="active site" description="Nucleophile" evidence="10 12">
    <location>
        <position position="86"/>
    </location>
</feature>
<evidence type="ECO:0000259" key="15">
    <source>
        <dbReference type="PROSITE" id="PS52048"/>
    </source>
</evidence>
<evidence type="ECO:0000256" key="3">
    <source>
        <dbReference type="ARBA" id="ARBA00009326"/>
    </source>
</evidence>
<dbReference type="PIRSF" id="PIRSF038120">
    <property type="entry name" value="Ubiquitinyl_hydrolase_UCH37"/>
    <property type="match status" value="1"/>
</dbReference>
<accession>A0A7S0RD90</accession>
<evidence type="ECO:0000256" key="9">
    <source>
        <dbReference type="PIRNR" id="PIRNR038120"/>
    </source>
</evidence>
<sequence>MGRGDGSWTTIESDPGVFTELIEKIGVKGVQVEELWSMDKDTLLQMSPVYGLIFLFKWVAEDDKRPTADDTTGTVFFANQVIPNACATQAILSILLNIPPGAPGVELGEALTDFRAFTSDMPPDIKGLAISNSDVIRGVHNSFARPEPLVPDEDQKGGKDDDAFHFIAYVPVGGTLYELDGLKPGPVALASGLAGEHDWLERVGPEIQARIERYAASEIRFNLMALVGDQRARARAQLEVAQARKAAVEAALSGAPPPASPVPGDALPSDPSELQGLLVSLEDEIIRAGESLASENAKRERWRHENIRRRHNYIPLLFNMLKVFGESGKLDALIKAAKETQPAKRQRQRE</sequence>
<evidence type="ECO:0000256" key="10">
    <source>
        <dbReference type="PIRSR" id="PIRSR038120-1"/>
    </source>
</evidence>
<dbReference type="InterPro" id="IPR036959">
    <property type="entry name" value="Peptidase_C12_UCH_sf"/>
</dbReference>
<dbReference type="GO" id="GO:0004843">
    <property type="term" value="F:cysteine-type deubiquitinase activity"/>
    <property type="evidence" value="ECO:0007669"/>
    <property type="project" value="UniProtKB-UniRule"/>
</dbReference>
<dbReference type="EC" id="3.4.19.12" evidence="9 13"/>
<keyword evidence="4 9" id="KW-0645">Protease</keyword>
<comment type="subcellular location">
    <subcellularLocation>
        <location evidence="2">Nucleus</location>
    </subcellularLocation>
</comment>
<comment type="similarity">
    <text evidence="3 9 12 13">Belongs to the peptidase C12 family.</text>
</comment>
<keyword evidence="7 9" id="KW-0788">Thiol protease</keyword>
<dbReference type="PANTHER" id="PTHR10589:SF16">
    <property type="entry name" value="UBIQUITIN CARBOXYL-TERMINAL HYDROLASE ISOZYME L5"/>
    <property type="match status" value="1"/>
</dbReference>
<proteinExistence type="inferred from homology"/>
<gene>
    <name evidence="16" type="ORF">CLEI1391_LOCUS6133</name>
</gene>
<dbReference type="Pfam" id="PF01088">
    <property type="entry name" value="Peptidase_C12"/>
    <property type="match status" value="1"/>
</dbReference>
<dbReference type="SUPFAM" id="SSF54001">
    <property type="entry name" value="Cysteine proteinases"/>
    <property type="match status" value="1"/>
</dbReference>
<comment type="catalytic activity">
    <reaction evidence="1 9 12 13">
        <text>Thiol-dependent hydrolysis of ester, thioester, amide, peptide and isopeptide bonds formed by the C-terminal Gly of ubiquitin (a 76-residue protein attached to proteins as an intracellular targeting signal).</text>
        <dbReference type="EC" id="3.4.19.12"/>
    </reaction>
</comment>
<keyword evidence="6 9" id="KW-0378">Hydrolase</keyword>
<organism evidence="16">
    <name type="scientific">Chlamydomonas leiostraca</name>
    <dbReference type="NCBI Taxonomy" id="1034604"/>
    <lineage>
        <taxon>Eukaryota</taxon>
        <taxon>Viridiplantae</taxon>
        <taxon>Chlorophyta</taxon>
        <taxon>core chlorophytes</taxon>
        <taxon>Chlorophyceae</taxon>
        <taxon>CS clade</taxon>
        <taxon>Chlamydomonadales</taxon>
        <taxon>Chlamydomonadaceae</taxon>
        <taxon>Chlamydomonas</taxon>
    </lineage>
</organism>
<dbReference type="GO" id="GO:0006511">
    <property type="term" value="P:ubiquitin-dependent protein catabolic process"/>
    <property type="evidence" value="ECO:0007669"/>
    <property type="project" value="UniProtKB-UniRule"/>
</dbReference>
<dbReference type="GO" id="GO:0016579">
    <property type="term" value="P:protein deubiquitination"/>
    <property type="evidence" value="ECO:0007669"/>
    <property type="project" value="InterPro"/>
</dbReference>
<evidence type="ECO:0000256" key="11">
    <source>
        <dbReference type="PIRSR" id="PIRSR038120-2"/>
    </source>
</evidence>
<dbReference type="GO" id="GO:0005737">
    <property type="term" value="C:cytoplasm"/>
    <property type="evidence" value="ECO:0007669"/>
    <property type="project" value="TreeGrafter"/>
</dbReference>
<protein>
    <recommendedName>
        <fullName evidence="9 13">Ubiquitin carboxyl-terminal hydrolase</fullName>
        <ecNumber evidence="9 13">3.4.19.12</ecNumber>
    </recommendedName>
</protein>
<name>A0A7S0RD90_9CHLO</name>
<evidence type="ECO:0000256" key="7">
    <source>
        <dbReference type="ARBA" id="ARBA00022807"/>
    </source>
</evidence>
<evidence type="ECO:0000256" key="12">
    <source>
        <dbReference type="PROSITE-ProRule" id="PRU01393"/>
    </source>
</evidence>
<dbReference type="InterPro" id="IPR001578">
    <property type="entry name" value="Peptidase_C12_UCH"/>
</dbReference>
<evidence type="ECO:0000256" key="8">
    <source>
        <dbReference type="ARBA" id="ARBA00023242"/>
    </source>
</evidence>
<dbReference type="InterPro" id="IPR041507">
    <property type="entry name" value="UCH_C"/>
</dbReference>
<reference evidence="16" key="1">
    <citation type="submission" date="2021-01" db="EMBL/GenBank/DDBJ databases">
        <authorList>
            <person name="Corre E."/>
            <person name="Pelletier E."/>
            <person name="Niang G."/>
            <person name="Scheremetjew M."/>
            <person name="Finn R."/>
            <person name="Kale V."/>
            <person name="Holt S."/>
            <person name="Cochrane G."/>
            <person name="Meng A."/>
            <person name="Brown T."/>
            <person name="Cohen L."/>
        </authorList>
    </citation>
    <scope>NUCLEOTIDE SEQUENCE</scope>
    <source>
        <strain evidence="16">SAG 11-49</strain>
    </source>
</reference>
<dbReference type="PROSITE" id="PS52048">
    <property type="entry name" value="UCH_DOMAIN"/>
    <property type="match status" value="1"/>
</dbReference>
<keyword evidence="5 9" id="KW-0833">Ubl conjugation pathway</keyword>
<dbReference type="Pfam" id="PF18031">
    <property type="entry name" value="UCH_C"/>
    <property type="match status" value="1"/>
</dbReference>
<keyword evidence="8" id="KW-0539">Nucleus</keyword>
<evidence type="ECO:0000256" key="2">
    <source>
        <dbReference type="ARBA" id="ARBA00004123"/>
    </source>
</evidence>
<dbReference type="AlphaFoldDB" id="A0A7S0RD90"/>
<feature type="active site" description="Proton donor" evidence="10 12">
    <location>
        <position position="165"/>
    </location>
</feature>
<evidence type="ECO:0000256" key="5">
    <source>
        <dbReference type="ARBA" id="ARBA00022786"/>
    </source>
</evidence>
<dbReference type="InterPro" id="IPR038765">
    <property type="entry name" value="Papain-like_cys_pep_sf"/>
</dbReference>
<evidence type="ECO:0000256" key="1">
    <source>
        <dbReference type="ARBA" id="ARBA00000707"/>
    </source>
</evidence>
<dbReference type="Gene3D" id="3.40.532.10">
    <property type="entry name" value="Peptidase C12, ubiquitin carboxyl-terminal hydrolase"/>
    <property type="match status" value="1"/>
</dbReference>
<evidence type="ECO:0000256" key="14">
    <source>
        <dbReference type="SAM" id="MobiDB-lite"/>
    </source>
</evidence>
<dbReference type="Gene3D" id="1.20.58.860">
    <property type="match status" value="1"/>
</dbReference>
<dbReference type="GO" id="GO:0005634">
    <property type="term" value="C:nucleus"/>
    <property type="evidence" value="ECO:0007669"/>
    <property type="project" value="UniProtKB-SubCell"/>
</dbReference>
<dbReference type="EMBL" id="HBFB01010793">
    <property type="protein sequence ID" value="CAD8674040.1"/>
    <property type="molecule type" value="Transcribed_RNA"/>
</dbReference>
<evidence type="ECO:0000256" key="13">
    <source>
        <dbReference type="RuleBase" id="RU361215"/>
    </source>
</evidence>
<dbReference type="CDD" id="cd09617">
    <property type="entry name" value="Peptidase_C12_UCH37_BAP1"/>
    <property type="match status" value="1"/>
</dbReference>
<feature type="site" description="Transition state stabilizer" evidence="12">
    <location>
        <position position="80"/>
    </location>
</feature>
<dbReference type="InterPro" id="IPR017390">
    <property type="entry name" value="Ubiquitinyl_hydrolase_UCH37"/>
</dbReference>
<feature type="site" description="Important for enzyme activity" evidence="11 12">
    <location>
        <position position="180"/>
    </location>
</feature>
<dbReference type="PANTHER" id="PTHR10589">
    <property type="entry name" value="UBIQUITIN CARBOXYL-TERMINAL HYDROLASE"/>
    <property type="match status" value="1"/>
</dbReference>
<feature type="domain" description="UCH catalytic" evidence="15">
    <location>
        <begin position="7"/>
        <end position="228"/>
    </location>
</feature>